<dbReference type="Pfam" id="PF00077">
    <property type="entry name" value="RVP"/>
    <property type="match status" value="1"/>
</dbReference>
<dbReference type="PROSITE" id="PS50158">
    <property type="entry name" value="ZF_CCHC"/>
    <property type="match status" value="1"/>
</dbReference>
<dbReference type="SUPFAM" id="SSF57756">
    <property type="entry name" value="Retrovirus zinc finger-like domains"/>
    <property type="match status" value="1"/>
</dbReference>
<dbReference type="GO" id="GO:0004190">
    <property type="term" value="F:aspartic-type endopeptidase activity"/>
    <property type="evidence" value="ECO:0007669"/>
    <property type="project" value="InterPro"/>
</dbReference>
<dbReference type="Pfam" id="PF19317">
    <property type="entry name" value="Gag_p24_C"/>
    <property type="match status" value="1"/>
</dbReference>
<evidence type="ECO:0000259" key="5">
    <source>
        <dbReference type="PROSITE" id="PS50158"/>
    </source>
</evidence>
<evidence type="ECO:0000313" key="7">
    <source>
        <dbReference type="EMBL" id="KAK4806981.1"/>
    </source>
</evidence>
<dbReference type="GO" id="GO:0003676">
    <property type="term" value="F:nucleic acid binding"/>
    <property type="evidence" value="ECO:0007669"/>
    <property type="project" value="InterPro"/>
</dbReference>
<reference evidence="7 8" key="1">
    <citation type="journal article" date="2023" name="J. Hered.">
        <title>Chromosome-level genome of the wood stork (Mycteria americana) provides insight into avian chromosome evolution.</title>
        <authorList>
            <person name="Flamio R. Jr."/>
            <person name="Ramstad K.M."/>
        </authorList>
    </citation>
    <scope>NUCLEOTIDE SEQUENCE [LARGE SCALE GENOMIC DNA]</scope>
    <source>
        <strain evidence="7">JAX WOST 10</strain>
    </source>
</reference>
<evidence type="ECO:0000256" key="2">
    <source>
        <dbReference type="ARBA" id="ARBA00022801"/>
    </source>
</evidence>
<feature type="compositionally biased region" description="Polar residues" evidence="4">
    <location>
        <begin position="213"/>
        <end position="226"/>
    </location>
</feature>
<keyword evidence="3" id="KW-0862">Zinc</keyword>
<dbReference type="SUPFAM" id="SSF47353">
    <property type="entry name" value="Retrovirus capsid dimerization domain-like"/>
    <property type="match status" value="1"/>
</dbReference>
<dbReference type="CDD" id="cd05482">
    <property type="entry name" value="HIV_retropepsin_like"/>
    <property type="match status" value="1"/>
</dbReference>
<dbReference type="InterPro" id="IPR050195">
    <property type="entry name" value="Primate_lentivir_Gag_pol-like"/>
</dbReference>
<dbReference type="InterPro" id="IPR029054">
    <property type="entry name" value="dUTPase-like"/>
</dbReference>
<sequence>MLVGQGPYSDYQVQITFPANMLQLSAQLALEAFLSLPGSSVPSFSNLQQGATEKYSNFVDRLWEAIMNHPDLSEDNRQQMFKILAFDNANKTTRQMLASLPKGAGVEEMLLRVERAETQRQGNTVAAAVQGAVREIMQPLAAVVQKKQGPAPKGKPRRPPGQPFRGSCFRCGESGHMKTNCRAAAWCDHCQKNNHATKACSGNWKPSAKRGRAQTQMNPQNGTQVFYNSAYQPPEEAWESTTNPKHSPIPAATKKINSVSTETRTTGRIYIMVYTVCPPVFIPKGSKIAQIVAVSNPLTHMPQSNVQRGNQGFGSTGPAVCFTTKLNQRPTMKITITQQGTSQQIDAMLDTGADVTIISRNIWPSSWPVELPTSSIAGVGGQSVPYISKQPIHLQFPEGQHATLKVYVLPLPGTLEALIGRDVLSQIGAVLTTKHF</sequence>
<dbReference type="Proteomes" id="UP001333110">
    <property type="component" value="Unassembled WGS sequence"/>
</dbReference>
<comment type="caution">
    <text evidence="7">The sequence shown here is derived from an EMBL/GenBank/DDBJ whole genome shotgun (WGS) entry which is preliminary data.</text>
</comment>
<keyword evidence="8" id="KW-1185">Reference proteome</keyword>
<dbReference type="GO" id="GO:0006508">
    <property type="term" value="P:proteolysis"/>
    <property type="evidence" value="ECO:0007669"/>
    <property type="project" value="UniProtKB-KW"/>
</dbReference>
<protein>
    <recommendedName>
        <fullName evidence="9">CCHC-type domain-containing protein</fullName>
    </recommendedName>
</protein>
<dbReference type="Gene3D" id="2.70.40.10">
    <property type="match status" value="1"/>
</dbReference>
<dbReference type="InterPro" id="IPR018061">
    <property type="entry name" value="Retropepsins"/>
</dbReference>
<feature type="domain" description="CCHC-type" evidence="5">
    <location>
        <begin position="168"/>
        <end position="182"/>
    </location>
</feature>
<dbReference type="PROSITE" id="PS00141">
    <property type="entry name" value="ASP_PROTEASE"/>
    <property type="match status" value="1"/>
</dbReference>
<dbReference type="PANTHER" id="PTHR40389">
    <property type="entry name" value="ENDOGENOUS RETROVIRUS GROUP K MEMBER 24 GAG POLYPROTEIN-RELATED"/>
    <property type="match status" value="1"/>
</dbReference>
<evidence type="ECO:0000256" key="3">
    <source>
        <dbReference type="PROSITE-ProRule" id="PRU00047"/>
    </source>
</evidence>
<keyword evidence="3" id="KW-0863">Zinc-finger</keyword>
<dbReference type="Gene3D" id="2.40.70.10">
    <property type="entry name" value="Acid Proteases"/>
    <property type="match status" value="1"/>
</dbReference>
<keyword evidence="3" id="KW-0479">Metal-binding</keyword>
<evidence type="ECO:0000256" key="4">
    <source>
        <dbReference type="SAM" id="MobiDB-lite"/>
    </source>
</evidence>
<dbReference type="InterPro" id="IPR036157">
    <property type="entry name" value="dUTPase-like_sf"/>
</dbReference>
<dbReference type="PANTHER" id="PTHR40389:SF3">
    <property type="entry name" value="IGE-BINDING PROTEIN"/>
    <property type="match status" value="1"/>
</dbReference>
<proteinExistence type="predicted"/>
<organism evidence="7 8">
    <name type="scientific">Mycteria americana</name>
    <name type="common">Wood stork</name>
    <dbReference type="NCBI Taxonomy" id="33587"/>
    <lineage>
        <taxon>Eukaryota</taxon>
        <taxon>Metazoa</taxon>
        <taxon>Chordata</taxon>
        <taxon>Craniata</taxon>
        <taxon>Vertebrata</taxon>
        <taxon>Euteleostomi</taxon>
        <taxon>Archelosauria</taxon>
        <taxon>Archosauria</taxon>
        <taxon>Dinosauria</taxon>
        <taxon>Saurischia</taxon>
        <taxon>Theropoda</taxon>
        <taxon>Coelurosauria</taxon>
        <taxon>Aves</taxon>
        <taxon>Neognathae</taxon>
        <taxon>Neoaves</taxon>
        <taxon>Aequornithes</taxon>
        <taxon>Ciconiiformes</taxon>
        <taxon>Ciconiidae</taxon>
        <taxon>Mycteria</taxon>
    </lineage>
</organism>
<dbReference type="Pfam" id="PF00692">
    <property type="entry name" value="dUTPase"/>
    <property type="match status" value="1"/>
</dbReference>
<accession>A0AAN7MM31</accession>
<evidence type="ECO:0000313" key="8">
    <source>
        <dbReference type="Proteomes" id="UP001333110"/>
    </source>
</evidence>
<dbReference type="Gene3D" id="1.10.1200.30">
    <property type="match status" value="1"/>
</dbReference>
<dbReference type="SUPFAM" id="SSF51283">
    <property type="entry name" value="dUTPase-like"/>
    <property type="match status" value="1"/>
</dbReference>
<dbReference type="InterPro" id="IPR036875">
    <property type="entry name" value="Znf_CCHC_sf"/>
</dbReference>
<dbReference type="InterPro" id="IPR021109">
    <property type="entry name" value="Peptidase_aspartic_dom_sf"/>
</dbReference>
<feature type="region of interest" description="Disordered" evidence="4">
    <location>
        <begin position="203"/>
        <end position="226"/>
    </location>
</feature>
<dbReference type="PROSITE" id="PS50175">
    <property type="entry name" value="ASP_PROT_RETROV"/>
    <property type="match status" value="1"/>
</dbReference>
<dbReference type="InterPro" id="IPR001969">
    <property type="entry name" value="Aspartic_peptidase_AS"/>
</dbReference>
<dbReference type="InterPro" id="IPR045345">
    <property type="entry name" value="Gag_p24_C"/>
</dbReference>
<keyword evidence="1" id="KW-0645">Protease</keyword>
<dbReference type="InterPro" id="IPR034170">
    <property type="entry name" value="Retropepsin-like_cat_dom"/>
</dbReference>
<dbReference type="EMBL" id="JAUNZN010000032">
    <property type="protein sequence ID" value="KAK4806981.1"/>
    <property type="molecule type" value="Genomic_DNA"/>
</dbReference>
<dbReference type="SMART" id="SM00343">
    <property type="entry name" value="ZnF_C2HC"/>
    <property type="match status" value="1"/>
</dbReference>
<evidence type="ECO:0008006" key="9">
    <source>
        <dbReference type="Google" id="ProtNLM"/>
    </source>
</evidence>
<feature type="region of interest" description="Disordered" evidence="4">
    <location>
        <begin position="145"/>
        <end position="165"/>
    </location>
</feature>
<dbReference type="InterPro" id="IPR008916">
    <property type="entry name" value="Retrov_capsid_C"/>
</dbReference>
<dbReference type="SUPFAM" id="SSF50630">
    <property type="entry name" value="Acid proteases"/>
    <property type="match status" value="1"/>
</dbReference>
<evidence type="ECO:0000256" key="1">
    <source>
        <dbReference type="ARBA" id="ARBA00022670"/>
    </source>
</evidence>
<dbReference type="InterPro" id="IPR001878">
    <property type="entry name" value="Znf_CCHC"/>
</dbReference>
<feature type="domain" description="Peptidase A2" evidence="6">
    <location>
        <begin position="345"/>
        <end position="423"/>
    </location>
</feature>
<dbReference type="AlphaFoldDB" id="A0AAN7MM31"/>
<dbReference type="Gene3D" id="4.10.60.10">
    <property type="entry name" value="Zinc finger, CCHC-type"/>
    <property type="match status" value="1"/>
</dbReference>
<keyword evidence="2" id="KW-0378">Hydrolase</keyword>
<evidence type="ECO:0000259" key="6">
    <source>
        <dbReference type="PROSITE" id="PS50175"/>
    </source>
</evidence>
<dbReference type="GO" id="GO:0008270">
    <property type="term" value="F:zinc ion binding"/>
    <property type="evidence" value="ECO:0007669"/>
    <property type="project" value="UniProtKB-KW"/>
</dbReference>
<name>A0AAN7MM31_MYCAM</name>
<dbReference type="InterPro" id="IPR001995">
    <property type="entry name" value="Peptidase_A2_cat"/>
</dbReference>
<gene>
    <name evidence="7" type="ORF">QYF61_000310</name>
</gene>